<dbReference type="GO" id="GO:0072320">
    <property type="term" value="F:volume-sensitive chloride channel activity"/>
    <property type="evidence" value="ECO:0007669"/>
    <property type="project" value="TreeGrafter"/>
</dbReference>
<dbReference type="Proteomes" id="UP000039324">
    <property type="component" value="Unassembled WGS sequence"/>
</dbReference>
<evidence type="ECO:0000256" key="2">
    <source>
        <dbReference type="ARBA" id="ARBA00009849"/>
    </source>
</evidence>
<comment type="subcellular location">
    <subcellularLocation>
        <location evidence="1">Cell membrane</location>
        <topology evidence="1">Multi-pass membrane protein</topology>
    </subcellularLocation>
</comment>
<keyword evidence="6 13" id="KW-1133">Transmembrane helix</keyword>
<feature type="chain" id="PRO_5005193669" evidence="14">
    <location>
        <begin position="22"/>
        <end position="689"/>
    </location>
</feature>
<feature type="transmembrane region" description="Helical" evidence="13">
    <location>
        <begin position="124"/>
        <end position="145"/>
    </location>
</feature>
<evidence type="ECO:0000313" key="16">
    <source>
        <dbReference type="Proteomes" id="UP000039324"/>
    </source>
</evidence>
<dbReference type="GO" id="GO:0005886">
    <property type="term" value="C:plasma membrane"/>
    <property type="evidence" value="ECO:0007669"/>
    <property type="project" value="UniProtKB-SubCell"/>
</dbReference>
<keyword evidence="16" id="KW-1185">Reference proteome</keyword>
<dbReference type="EMBL" id="CDSF01000090">
    <property type="protein sequence ID" value="CEO99346.1"/>
    <property type="molecule type" value="Genomic_DNA"/>
</dbReference>
<evidence type="ECO:0000256" key="14">
    <source>
        <dbReference type="SAM" id="SignalP"/>
    </source>
</evidence>
<evidence type="ECO:0000256" key="11">
    <source>
        <dbReference type="ARBA" id="ARBA00023214"/>
    </source>
</evidence>
<feature type="transmembrane region" description="Helical" evidence="13">
    <location>
        <begin position="58"/>
        <end position="82"/>
    </location>
</feature>
<keyword evidence="14" id="KW-0732">Signal</keyword>
<evidence type="ECO:0000313" key="15">
    <source>
        <dbReference type="EMBL" id="CEO99346.1"/>
    </source>
</evidence>
<keyword evidence="5 13" id="KW-0812">Transmembrane</keyword>
<feature type="transmembrane region" description="Helical" evidence="13">
    <location>
        <begin position="384"/>
        <end position="403"/>
    </location>
</feature>
<reference evidence="15 16" key="1">
    <citation type="submission" date="2015-02" db="EMBL/GenBank/DDBJ databases">
        <authorList>
            <person name="Chooi Y.-H."/>
        </authorList>
    </citation>
    <scope>NUCLEOTIDE SEQUENCE [LARGE SCALE GENOMIC DNA]</scope>
    <source>
        <strain evidence="15">E3</strain>
    </source>
</reference>
<comment type="similarity">
    <text evidence="2">Belongs to the tweety family.</text>
</comment>
<evidence type="ECO:0000256" key="12">
    <source>
        <dbReference type="ARBA" id="ARBA00023303"/>
    </source>
</evidence>
<evidence type="ECO:0000256" key="13">
    <source>
        <dbReference type="SAM" id="Phobius"/>
    </source>
</evidence>
<evidence type="ECO:0000256" key="7">
    <source>
        <dbReference type="ARBA" id="ARBA00023065"/>
    </source>
</evidence>
<accession>A0A0G4IWA0</accession>
<evidence type="ECO:0000256" key="4">
    <source>
        <dbReference type="ARBA" id="ARBA00022475"/>
    </source>
</evidence>
<evidence type="ECO:0000256" key="1">
    <source>
        <dbReference type="ARBA" id="ARBA00004651"/>
    </source>
</evidence>
<evidence type="ECO:0000256" key="3">
    <source>
        <dbReference type="ARBA" id="ARBA00022448"/>
    </source>
</evidence>
<keyword evidence="7" id="KW-0406">Ion transport</keyword>
<keyword evidence="3" id="KW-0813">Transport</keyword>
<dbReference type="PANTHER" id="PTHR12424:SF8">
    <property type="entry name" value="PROTEIN TWEETY"/>
    <property type="match status" value="1"/>
</dbReference>
<dbReference type="AlphaFoldDB" id="A0A0G4IWA0"/>
<feature type="transmembrane region" description="Helical" evidence="13">
    <location>
        <begin position="351"/>
        <end position="372"/>
    </location>
</feature>
<dbReference type="GO" id="GO:0005229">
    <property type="term" value="F:intracellularly calcium-gated chloride channel activity"/>
    <property type="evidence" value="ECO:0007669"/>
    <property type="project" value="TreeGrafter"/>
</dbReference>
<keyword evidence="9" id="KW-0869">Chloride channel</keyword>
<sequence length="689" mass="72998">MRVSTLTRLPGHLLAIRVIAAMPVTSPHVDPTYAERLMALVDPTVPFDPTSDAYWERIAFLAIPGAALLAGFLLSGAIFIIARCCCNSVRTHMCHDVCYYVPNCMSKCGGRSPSIEGYTRKARAAPFLTLLAFTAIAVFACVIALDSNHRVSTAVGRTVQGTTTALADAQDTLGTITNRLDALSADVPVRTGNVQSILAVASVLRTDLAGMLGTYSRLVFGVQAARNRYWCTKGSLDDLAKTMPEAKAQVPSGKTYSCSYCKSAGPIIAMASTDVHHYVSMTFDSVFAGIAAANSTVVATRSAALAQLGSARAQLGNGSSRLSAARDIIVPVAPRVATGENWRYLAQQFQVLFWVPVASLAVILAGALTCSASAFRVNCCASTVVVIGALVVSTVSIPAAFFLQDACRSVNSREHSLLSQGNTSNSSAVEELASACFHNASLVDMFNVTGMMDLANASLAALKPIPATRTELLQLEMLTNGTSKLTIATFGFNSSNIDQRLFAFSTDPTLTSRPGAVMYNRSTLASAPVDAASAGAAGLPARIAAKANLMSQIDDEHLVTLALSAVKANVSRVALEVRRFRSNITAIQQLLKTIPHEIALLFDSVNALRDVAFCGSLPSQYLDVKSSVCTIIMPNTALLSLCAITVALAAIATTVTSAILSKRWGRPKRILFDFKSDARMRSWHPPASA</sequence>
<evidence type="ECO:0000256" key="10">
    <source>
        <dbReference type="ARBA" id="ARBA00023180"/>
    </source>
</evidence>
<evidence type="ECO:0000256" key="8">
    <source>
        <dbReference type="ARBA" id="ARBA00023136"/>
    </source>
</evidence>
<keyword evidence="11" id="KW-0868">Chloride</keyword>
<keyword evidence="12" id="KW-0407">Ion channel</keyword>
<evidence type="ECO:0000256" key="5">
    <source>
        <dbReference type="ARBA" id="ARBA00022692"/>
    </source>
</evidence>
<protein>
    <submittedName>
        <fullName evidence="15">Uncharacterized protein</fullName>
    </submittedName>
</protein>
<feature type="transmembrane region" description="Helical" evidence="13">
    <location>
        <begin position="637"/>
        <end position="660"/>
    </location>
</feature>
<name>A0A0G4IWA0_PLABS</name>
<keyword evidence="8 13" id="KW-0472">Membrane</keyword>
<organism evidence="15 16">
    <name type="scientific">Plasmodiophora brassicae</name>
    <name type="common">Clubroot disease agent</name>
    <dbReference type="NCBI Taxonomy" id="37360"/>
    <lineage>
        <taxon>Eukaryota</taxon>
        <taxon>Sar</taxon>
        <taxon>Rhizaria</taxon>
        <taxon>Endomyxa</taxon>
        <taxon>Phytomyxea</taxon>
        <taxon>Plasmodiophorida</taxon>
        <taxon>Plasmodiophoridae</taxon>
        <taxon>Plasmodiophora</taxon>
    </lineage>
</organism>
<dbReference type="GO" id="GO:0034707">
    <property type="term" value="C:chloride channel complex"/>
    <property type="evidence" value="ECO:0007669"/>
    <property type="project" value="UniProtKB-KW"/>
</dbReference>
<evidence type="ECO:0000256" key="6">
    <source>
        <dbReference type="ARBA" id="ARBA00022989"/>
    </source>
</evidence>
<dbReference type="InterPro" id="IPR006990">
    <property type="entry name" value="Tweety"/>
</dbReference>
<keyword evidence="4" id="KW-1003">Cell membrane</keyword>
<feature type="signal peptide" evidence="14">
    <location>
        <begin position="1"/>
        <end position="21"/>
    </location>
</feature>
<evidence type="ECO:0000256" key="9">
    <source>
        <dbReference type="ARBA" id="ARBA00023173"/>
    </source>
</evidence>
<proteinExistence type="inferred from homology"/>
<dbReference type="PANTHER" id="PTHR12424">
    <property type="entry name" value="TWEETY-RELATED"/>
    <property type="match status" value="1"/>
</dbReference>
<keyword evidence="10" id="KW-0325">Glycoprotein</keyword>
<gene>
    <name evidence="15" type="ORF">PBRA_001252</name>
</gene>